<dbReference type="InterPro" id="IPR001715">
    <property type="entry name" value="CH_dom"/>
</dbReference>
<feature type="compositionally biased region" description="Low complexity" evidence="9">
    <location>
        <begin position="1164"/>
        <end position="1179"/>
    </location>
</feature>
<dbReference type="InterPro" id="IPR027640">
    <property type="entry name" value="Kinesin-like_fam"/>
</dbReference>
<proteinExistence type="inferred from homology"/>
<comment type="similarity">
    <text evidence="1">Belongs to the TRAFAC class myosin-kinesin ATPase superfamily. Kinesin family. KIN-14 subfamily.</text>
</comment>
<keyword evidence="13" id="KW-1185">Reference proteome</keyword>
<dbReference type="GO" id="GO:0007017">
    <property type="term" value="P:microtubule-based process"/>
    <property type="evidence" value="ECO:0000318"/>
    <property type="project" value="GO_Central"/>
</dbReference>
<sequence length="1194" mass="133003">MNTQSESHKDENGGSKSHKDENGGSKSHKDDKGGFEIINGTRGENAELVESFGSTIEGNQILSLVEWLNFIVPYLRLPLDASEEELRACLIDGTVLCRILNKLCPGSVELGGSSDPGFANITRFLAAVDELGFPRFELLDLEQGSMVPVLHCLSALKASFDFGFWGENTKNQTKTENYLLEVESLKGIDRSRGDVSTCGQQSTQNREDTGGNIIDSTSQVTDPSAALVHHIGQQLKQGTLVDLSSAKILESIKSTSLDNASTRSLFNVGNRILDDSIDRNNGDVPNRVAYILRKVMQVIEQRFANQAVNLRIQNNIYKAREEKFLLKIKVLETLASGTTEENEVVLKLLQSMKIEKFDIEEKKKLEEQDAVRLKEEKDRRDKEISTLKQELEMAKSRHESHSLKLEANAKEAKLQLERRLKELECVLTDSNKNQKELEASLESESWRWKEKEHTYQSFLTNQFEALKELNAALESTRHEILMTKTSYSAEFNYLGVKLKGLTDAAEKYHVVLDENRKLYNEVQDLKGNIRVYCRIRPFLPGQSQKQTTVEYVGENGDIVVANPSKQGKDSRRLFKFNKVFGPAATQEEVFLDTQPLIRSVLDGYNVCIFAYGQTGSGKTYTMSGPSVSSTDDWGVNYRALNDLFQISQSRESSIAYEVGVQMVEIYNEQVRDLLSSESPQKRLGIWNTTLPNGLAVPDASMHPVNSTADVLKLMNIGLMNRAVGATALNERSSRSHSVLTVHVRGVDLKTDTALRGSLHLVDLAGSERVDRSEATGDRLREAQHINKSLSALGDVIFALAQKNSHVPYRNSKLTQVLQSSLGGQAKTLMFVQLNPEVQSFSETISTLKFAERVSGVELGAARSNREGRYVRELMEQVASFRDTIAKKDEEIERLLKANSNGVHRGMNSLRYGSSSPRRHSIGTPRQSQRMPGGKGSGLEHSDKHSESSSQQSTDDSRHHREDSPQSKHGGETKHSEASSQQSIDNFRDNKEHSPRSKHGGEAKHSEASSEQSIDDFRHHKDRSAQPKHYEASSEQSIDDFRHHNEHSAQPKHGGEASQNFTEDFELLGFGEEDSGERLSDISDGDLSMGTETEGSMASLVEFTLFPEVTKPTESTKAGNTKVQKTQAENTRGEKTPSQRTVRFAPSKLPKPSPRLVETKATRTSLIKSSSKVLSSPWKSTDGSSSSVKPGKRWH</sequence>
<dbReference type="SMART" id="SM00129">
    <property type="entry name" value="KISc"/>
    <property type="match status" value="1"/>
</dbReference>
<gene>
    <name evidence="12" type="ORF">PRUPE_5G100400</name>
</gene>
<feature type="coiled-coil region" evidence="8">
    <location>
        <begin position="870"/>
        <end position="897"/>
    </location>
</feature>
<dbReference type="EMBL" id="CM007655">
    <property type="protein sequence ID" value="ONI07107.1"/>
    <property type="molecule type" value="Genomic_DNA"/>
</dbReference>
<dbReference type="AlphaFoldDB" id="A0A251P698"/>
<evidence type="ECO:0000313" key="13">
    <source>
        <dbReference type="Proteomes" id="UP000006882"/>
    </source>
</evidence>
<dbReference type="GO" id="GO:0015630">
    <property type="term" value="C:microtubule cytoskeleton"/>
    <property type="evidence" value="ECO:0000318"/>
    <property type="project" value="GO_Central"/>
</dbReference>
<protein>
    <recommendedName>
        <fullName evidence="14">Kinesin motor domain-containing protein</fullName>
    </recommendedName>
</protein>
<evidence type="ECO:0000256" key="5">
    <source>
        <dbReference type="ARBA" id="ARBA00023054"/>
    </source>
</evidence>
<feature type="compositionally biased region" description="Basic and acidic residues" evidence="9">
    <location>
        <begin position="937"/>
        <end position="946"/>
    </location>
</feature>
<dbReference type="SUPFAM" id="SSF52540">
    <property type="entry name" value="P-loop containing nucleoside triphosphate hydrolases"/>
    <property type="match status" value="1"/>
</dbReference>
<dbReference type="CDD" id="cd01366">
    <property type="entry name" value="KISc_C_terminal"/>
    <property type="match status" value="1"/>
</dbReference>
<reference evidence="12 13" key="1">
    <citation type="journal article" date="2013" name="Nat. Genet.">
        <title>The high-quality draft genome of peach (Prunus persica) identifies unique patterns of genetic diversity, domestication and genome evolution.</title>
        <authorList>
            <consortium name="International Peach Genome Initiative"/>
            <person name="Verde I."/>
            <person name="Abbott A.G."/>
            <person name="Scalabrin S."/>
            <person name="Jung S."/>
            <person name="Shu S."/>
            <person name="Marroni F."/>
            <person name="Zhebentyayeva T."/>
            <person name="Dettori M.T."/>
            <person name="Grimwood J."/>
            <person name="Cattonaro F."/>
            <person name="Zuccolo A."/>
            <person name="Rossini L."/>
            <person name="Jenkins J."/>
            <person name="Vendramin E."/>
            <person name="Meisel L.A."/>
            <person name="Decroocq V."/>
            <person name="Sosinski B."/>
            <person name="Prochnik S."/>
            <person name="Mitros T."/>
            <person name="Policriti A."/>
            <person name="Cipriani G."/>
            <person name="Dondini L."/>
            <person name="Ficklin S."/>
            <person name="Goodstein D.M."/>
            <person name="Xuan P."/>
            <person name="Del Fabbro C."/>
            <person name="Aramini V."/>
            <person name="Copetti D."/>
            <person name="Gonzalez S."/>
            <person name="Horner D.S."/>
            <person name="Falchi R."/>
            <person name="Lucas S."/>
            <person name="Mica E."/>
            <person name="Maldonado J."/>
            <person name="Lazzari B."/>
            <person name="Bielenberg D."/>
            <person name="Pirona R."/>
            <person name="Miculan M."/>
            <person name="Barakat A."/>
            <person name="Testolin R."/>
            <person name="Stella A."/>
            <person name="Tartarini S."/>
            <person name="Tonutti P."/>
            <person name="Arus P."/>
            <person name="Orellana A."/>
            <person name="Wells C."/>
            <person name="Main D."/>
            <person name="Vizzotto G."/>
            <person name="Silva H."/>
            <person name="Salamini F."/>
            <person name="Schmutz J."/>
            <person name="Morgante M."/>
            <person name="Rokhsar D.S."/>
        </authorList>
    </citation>
    <scope>NUCLEOTIDE SEQUENCE [LARGE SCALE GENOMIC DNA]</scope>
    <source>
        <strain evidence="13">cv. Nemared</strain>
    </source>
</reference>
<dbReference type="Proteomes" id="UP000006882">
    <property type="component" value="Chromosome G5"/>
</dbReference>
<dbReference type="OrthoDB" id="3176171at2759"/>
<dbReference type="Gramene" id="ONI07107">
    <property type="protein sequence ID" value="ONI07107"/>
    <property type="gene ID" value="PRUPE_5G100400"/>
</dbReference>
<dbReference type="PANTHER" id="PTHR47972:SF67">
    <property type="entry name" value="KINESIN MOTOR DOMAIN-CONTAINING PROTEIN"/>
    <property type="match status" value="1"/>
</dbReference>
<dbReference type="PROSITE" id="PS00411">
    <property type="entry name" value="KINESIN_MOTOR_1"/>
    <property type="match status" value="1"/>
</dbReference>
<dbReference type="Pfam" id="PF00307">
    <property type="entry name" value="CH"/>
    <property type="match status" value="1"/>
</dbReference>
<dbReference type="PROSITE" id="PS50067">
    <property type="entry name" value="KINESIN_MOTOR_2"/>
    <property type="match status" value="1"/>
</dbReference>
<accession>A0A251P698</accession>
<dbReference type="GO" id="GO:0007018">
    <property type="term" value="P:microtubule-based movement"/>
    <property type="evidence" value="ECO:0007669"/>
    <property type="project" value="InterPro"/>
</dbReference>
<dbReference type="InterPro" id="IPR036961">
    <property type="entry name" value="Kinesin_motor_dom_sf"/>
</dbReference>
<dbReference type="FunFam" id="3.40.850.10:FF:000044">
    <property type="entry name" value="p-loop containing nucleoside triphosphate hydrolases superfamily protein"/>
    <property type="match status" value="1"/>
</dbReference>
<dbReference type="GO" id="GO:0003777">
    <property type="term" value="F:microtubule motor activity"/>
    <property type="evidence" value="ECO:0007669"/>
    <property type="project" value="InterPro"/>
</dbReference>
<dbReference type="InterPro" id="IPR036872">
    <property type="entry name" value="CH_dom_sf"/>
</dbReference>
<keyword evidence="2" id="KW-0493">Microtubule</keyword>
<keyword evidence="6 7" id="KW-0505">Motor protein</keyword>
<dbReference type="EMBL" id="CM007655">
    <property type="protein sequence ID" value="ONI07106.1"/>
    <property type="molecule type" value="Genomic_DNA"/>
</dbReference>
<keyword evidence="3 7" id="KW-0547">Nucleotide-binding</keyword>
<feature type="compositionally biased region" description="Basic and acidic residues" evidence="9">
    <location>
        <begin position="1"/>
        <end position="34"/>
    </location>
</feature>
<dbReference type="Gramene" id="ONI07106">
    <property type="protein sequence ID" value="ONI07106"/>
    <property type="gene ID" value="PRUPE_5G100400"/>
</dbReference>
<evidence type="ECO:0000256" key="7">
    <source>
        <dbReference type="PROSITE-ProRule" id="PRU00283"/>
    </source>
</evidence>
<dbReference type="PRINTS" id="PR00380">
    <property type="entry name" value="KINESINHEAVY"/>
</dbReference>
<feature type="domain" description="Calponin-homology (CH)" evidence="10">
    <location>
        <begin position="58"/>
        <end position="161"/>
    </location>
</feature>
<feature type="coiled-coil region" evidence="8">
    <location>
        <begin position="356"/>
        <end position="479"/>
    </location>
</feature>
<evidence type="ECO:0000256" key="1">
    <source>
        <dbReference type="ARBA" id="ARBA00010899"/>
    </source>
</evidence>
<evidence type="ECO:0000256" key="2">
    <source>
        <dbReference type="ARBA" id="ARBA00022701"/>
    </source>
</evidence>
<feature type="compositionally biased region" description="Polar residues" evidence="9">
    <location>
        <begin position="1111"/>
        <end position="1129"/>
    </location>
</feature>
<evidence type="ECO:0000259" key="10">
    <source>
        <dbReference type="PROSITE" id="PS50021"/>
    </source>
</evidence>
<evidence type="ECO:0008006" key="14">
    <source>
        <dbReference type="Google" id="ProtNLM"/>
    </source>
</evidence>
<feature type="domain" description="Kinesin motor" evidence="11">
    <location>
        <begin position="528"/>
        <end position="856"/>
    </location>
</feature>
<dbReference type="SMR" id="A0A251P698"/>
<dbReference type="PROSITE" id="PS50021">
    <property type="entry name" value="CH"/>
    <property type="match status" value="1"/>
</dbReference>
<dbReference type="Gene3D" id="1.10.418.10">
    <property type="entry name" value="Calponin-like domain"/>
    <property type="match status" value="1"/>
</dbReference>
<feature type="binding site" evidence="7">
    <location>
        <begin position="612"/>
        <end position="619"/>
    </location>
    <ligand>
        <name>ATP</name>
        <dbReference type="ChEBI" id="CHEBI:30616"/>
    </ligand>
</feature>
<feature type="compositionally biased region" description="Acidic residues" evidence="9">
    <location>
        <begin position="1062"/>
        <end position="1074"/>
    </location>
</feature>
<feature type="compositionally biased region" description="Basic and acidic residues" evidence="9">
    <location>
        <begin position="1014"/>
        <end position="1031"/>
    </location>
</feature>
<organism evidence="12 13">
    <name type="scientific">Prunus persica</name>
    <name type="common">Peach</name>
    <name type="synonym">Amygdalus persica</name>
    <dbReference type="NCBI Taxonomy" id="3760"/>
    <lineage>
        <taxon>Eukaryota</taxon>
        <taxon>Viridiplantae</taxon>
        <taxon>Streptophyta</taxon>
        <taxon>Embryophyta</taxon>
        <taxon>Tracheophyta</taxon>
        <taxon>Spermatophyta</taxon>
        <taxon>Magnoliopsida</taxon>
        <taxon>eudicotyledons</taxon>
        <taxon>Gunneridae</taxon>
        <taxon>Pentapetalae</taxon>
        <taxon>rosids</taxon>
        <taxon>fabids</taxon>
        <taxon>Rosales</taxon>
        <taxon>Rosaceae</taxon>
        <taxon>Amygdaloideae</taxon>
        <taxon>Amygdaleae</taxon>
        <taxon>Prunus</taxon>
    </lineage>
</organism>
<evidence type="ECO:0000256" key="9">
    <source>
        <dbReference type="SAM" id="MobiDB-lite"/>
    </source>
</evidence>
<evidence type="ECO:0000256" key="6">
    <source>
        <dbReference type="ARBA" id="ARBA00023175"/>
    </source>
</evidence>
<feature type="region of interest" description="Disordered" evidence="9">
    <location>
        <begin position="191"/>
        <end position="213"/>
    </location>
</feature>
<name>A0A251P698_PRUPE</name>
<dbReference type="InterPro" id="IPR001752">
    <property type="entry name" value="Kinesin_motor_dom"/>
</dbReference>
<feature type="region of interest" description="Disordered" evidence="9">
    <location>
        <begin position="1"/>
        <end position="37"/>
    </location>
</feature>
<evidence type="ECO:0000256" key="8">
    <source>
        <dbReference type="SAM" id="Coils"/>
    </source>
</evidence>
<dbReference type="eggNOG" id="KOG0239">
    <property type="taxonomic scope" value="Eukaryota"/>
</dbReference>
<keyword evidence="5 8" id="KW-0175">Coiled coil</keyword>
<feature type="compositionally biased region" description="Basic and acidic residues" evidence="9">
    <location>
        <begin position="954"/>
        <end position="976"/>
    </location>
</feature>
<dbReference type="STRING" id="3760.A0A251P698"/>
<dbReference type="GO" id="GO:0005524">
    <property type="term" value="F:ATP binding"/>
    <property type="evidence" value="ECO:0007669"/>
    <property type="project" value="UniProtKB-UniRule"/>
</dbReference>
<dbReference type="InterPro" id="IPR027417">
    <property type="entry name" value="P-loop_NTPase"/>
</dbReference>
<reference evidence="12" key="2">
    <citation type="submission" date="2016-12" db="EMBL/GenBank/DDBJ databases">
        <title>WGS assembly of Prunus persica.</title>
        <authorList>
            <person name="Verde I."/>
            <person name="Jenkins J."/>
            <person name="Dondini L."/>
            <person name="Micali S."/>
            <person name="Pagliarani G."/>
            <person name="Vendramin E."/>
            <person name="Paris R."/>
            <person name="Aramini V."/>
            <person name="Gazza L."/>
            <person name="Rossini L."/>
            <person name="Bassi D."/>
            <person name="Troggio M."/>
            <person name="Shu S."/>
            <person name="Grimwood J.H."/>
            <person name="Tartarini S."/>
            <person name="Dettori M.T."/>
            <person name="Schmutz J."/>
        </authorList>
    </citation>
    <scope>NUCLEOTIDE SEQUENCE</scope>
</reference>
<feature type="region of interest" description="Disordered" evidence="9">
    <location>
        <begin position="1109"/>
        <end position="1194"/>
    </location>
</feature>
<dbReference type="PANTHER" id="PTHR47972">
    <property type="entry name" value="KINESIN-LIKE PROTEIN KLP-3"/>
    <property type="match status" value="1"/>
</dbReference>
<dbReference type="Pfam" id="PF00225">
    <property type="entry name" value="Kinesin"/>
    <property type="match status" value="1"/>
</dbReference>
<feature type="compositionally biased region" description="Basic and acidic residues" evidence="9">
    <location>
        <begin position="1038"/>
        <end position="1054"/>
    </location>
</feature>
<dbReference type="SUPFAM" id="SSF47576">
    <property type="entry name" value="Calponin-homology domain, CH-domain"/>
    <property type="match status" value="1"/>
</dbReference>
<dbReference type="GO" id="GO:0005874">
    <property type="term" value="C:microtubule"/>
    <property type="evidence" value="ECO:0007669"/>
    <property type="project" value="UniProtKB-KW"/>
</dbReference>
<feature type="region of interest" description="Disordered" evidence="9">
    <location>
        <begin position="902"/>
        <end position="1092"/>
    </location>
</feature>
<dbReference type="Gene3D" id="3.40.850.10">
    <property type="entry name" value="Kinesin motor domain"/>
    <property type="match status" value="1"/>
</dbReference>
<evidence type="ECO:0000259" key="11">
    <source>
        <dbReference type="PROSITE" id="PS50067"/>
    </source>
</evidence>
<keyword evidence="4 7" id="KW-0067">ATP-binding</keyword>
<dbReference type="InterPro" id="IPR019821">
    <property type="entry name" value="Kinesin_motor_CS"/>
</dbReference>
<evidence type="ECO:0000256" key="4">
    <source>
        <dbReference type="ARBA" id="ARBA00022840"/>
    </source>
</evidence>
<evidence type="ECO:0000256" key="3">
    <source>
        <dbReference type="ARBA" id="ARBA00022741"/>
    </source>
</evidence>
<dbReference type="GO" id="GO:0008017">
    <property type="term" value="F:microtubule binding"/>
    <property type="evidence" value="ECO:0000318"/>
    <property type="project" value="GO_Central"/>
</dbReference>
<evidence type="ECO:0000313" key="12">
    <source>
        <dbReference type="EMBL" id="ONI07106.1"/>
    </source>
</evidence>
<feature type="compositionally biased region" description="Basic and acidic residues" evidence="9">
    <location>
        <begin position="985"/>
        <end position="1007"/>
    </location>
</feature>